<reference evidence="7" key="1">
    <citation type="submission" date="2015-04" db="UniProtKB">
        <authorList>
            <consortium name="EnsemblPlants"/>
        </authorList>
    </citation>
    <scope>IDENTIFICATION</scope>
</reference>
<evidence type="ECO:0000256" key="3">
    <source>
        <dbReference type="ARBA" id="ARBA00023170"/>
    </source>
</evidence>
<keyword evidence="3" id="KW-0675">Receptor</keyword>
<proteinExistence type="predicted"/>
<evidence type="ECO:0000256" key="5">
    <source>
        <dbReference type="ARBA" id="ARBA00048679"/>
    </source>
</evidence>
<keyword evidence="8" id="KW-1185">Reference proteome</keyword>
<feature type="signal peptide" evidence="6">
    <location>
        <begin position="1"/>
        <end position="22"/>
    </location>
</feature>
<comment type="subcellular location">
    <subcellularLocation>
        <location evidence="1">Membrane</location>
        <topology evidence="1">Single-pass type I membrane protein</topology>
    </subcellularLocation>
</comment>
<comment type="catalytic activity">
    <reaction evidence="5">
        <text>L-seryl-[protein] + ATP = O-phospho-L-seryl-[protein] + ADP + H(+)</text>
        <dbReference type="Rhea" id="RHEA:17989"/>
        <dbReference type="Rhea" id="RHEA-COMP:9863"/>
        <dbReference type="Rhea" id="RHEA-COMP:11604"/>
        <dbReference type="ChEBI" id="CHEBI:15378"/>
        <dbReference type="ChEBI" id="CHEBI:29999"/>
        <dbReference type="ChEBI" id="CHEBI:30616"/>
        <dbReference type="ChEBI" id="CHEBI:83421"/>
        <dbReference type="ChEBI" id="CHEBI:456216"/>
        <dbReference type="EC" id="2.7.11.1"/>
    </reaction>
</comment>
<organism evidence="7">
    <name type="scientific">Oryza meridionalis</name>
    <dbReference type="NCBI Taxonomy" id="40149"/>
    <lineage>
        <taxon>Eukaryota</taxon>
        <taxon>Viridiplantae</taxon>
        <taxon>Streptophyta</taxon>
        <taxon>Embryophyta</taxon>
        <taxon>Tracheophyta</taxon>
        <taxon>Spermatophyta</taxon>
        <taxon>Magnoliopsida</taxon>
        <taxon>Liliopsida</taxon>
        <taxon>Poales</taxon>
        <taxon>Poaceae</taxon>
        <taxon>BOP clade</taxon>
        <taxon>Oryzoideae</taxon>
        <taxon>Oryzeae</taxon>
        <taxon>Oryzinae</taxon>
        <taxon>Oryza</taxon>
    </lineage>
</organism>
<dbReference type="GO" id="GO:0016020">
    <property type="term" value="C:membrane"/>
    <property type="evidence" value="ECO:0007669"/>
    <property type="project" value="UniProtKB-SubCell"/>
</dbReference>
<evidence type="ECO:0000256" key="4">
    <source>
        <dbReference type="ARBA" id="ARBA00047899"/>
    </source>
</evidence>
<comment type="catalytic activity">
    <reaction evidence="4">
        <text>L-threonyl-[protein] + ATP = O-phospho-L-threonyl-[protein] + ADP + H(+)</text>
        <dbReference type="Rhea" id="RHEA:46608"/>
        <dbReference type="Rhea" id="RHEA-COMP:11060"/>
        <dbReference type="Rhea" id="RHEA-COMP:11605"/>
        <dbReference type="ChEBI" id="CHEBI:15378"/>
        <dbReference type="ChEBI" id="CHEBI:30013"/>
        <dbReference type="ChEBI" id="CHEBI:30616"/>
        <dbReference type="ChEBI" id="CHEBI:61977"/>
        <dbReference type="ChEBI" id="CHEBI:456216"/>
        <dbReference type="EC" id="2.7.11.1"/>
    </reaction>
</comment>
<dbReference type="GO" id="GO:0004674">
    <property type="term" value="F:protein serine/threonine kinase activity"/>
    <property type="evidence" value="ECO:0007669"/>
    <property type="project" value="UniProtKB-EC"/>
</dbReference>
<dbReference type="EnsemblPlants" id="OMERI05G04390.2">
    <property type="protein sequence ID" value="OMERI05G04390.2"/>
    <property type="gene ID" value="OMERI05G04390"/>
</dbReference>
<dbReference type="Gene3D" id="2.90.10.10">
    <property type="entry name" value="Bulb-type lectin domain"/>
    <property type="match status" value="1"/>
</dbReference>
<protein>
    <recommendedName>
        <fullName evidence="2">non-specific serine/threonine protein kinase</fullName>
        <ecNumber evidence="2">2.7.11.1</ecNumber>
    </recommendedName>
</protein>
<feature type="chain" id="PRO_5002357057" description="non-specific serine/threonine protein kinase" evidence="6">
    <location>
        <begin position="23"/>
        <end position="73"/>
    </location>
</feature>
<dbReference type="EC" id="2.7.11.1" evidence="2"/>
<accession>A0A0E0DMJ2</accession>
<dbReference type="InterPro" id="IPR036426">
    <property type="entry name" value="Bulb-type_lectin_dom_sf"/>
</dbReference>
<evidence type="ECO:0000256" key="6">
    <source>
        <dbReference type="SAM" id="SignalP"/>
    </source>
</evidence>
<evidence type="ECO:0000313" key="8">
    <source>
        <dbReference type="Proteomes" id="UP000008021"/>
    </source>
</evidence>
<dbReference type="HOGENOM" id="CLU_2708976_0_0_1"/>
<keyword evidence="6" id="KW-0732">Signal</keyword>
<evidence type="ECO:0000313" key="7">
    <source>
        <dbReference type="EnsemblPlants" id="OMERI05G04390.2"/>
    </source>
</evidence>
<dbReference type="Proteomes" id="UP000008021">
    <property type="component" value="Chromosome 5"/>
</dbReference>
<reference evidence="7" key="2">
    <citation type="submission" date="2018-05" db="EMBL/GenBank/DDBJ databases">
        <title>OmerRS3 (Oryza meridionalis Reference Sequence Version 3).</title>
        <authorList>
            <person name="Zhang J."/>
            <person name="Kudrna D."/>
            <person name="Lee S."/>
            <person name="Talag J."/>
            <person name="Welchert J."/>
            <person name="Wing R.A."/>
        </authorList>
    </citation>
    <scope>NUCLEOTIDE SEQUENCE [LARGE SCALE GENOMIC DNA]</scope>
    <source>
        <strain evidence="7">cv. OR44</strain>
    </source>
</reference>
<dbReference type="Gramene" id="OMERI05G04390.2">
    <property type="protein sequence ID" value="OMERI05G04390.2"/>
    <property type="gene ID" value="OMERI05G04390"/>
</dbReference>
<name>A0A0E0DMJ2_9ORYZ</name>
<dbReference type="eggNOG" id="KOG0800">
    <property type="taxonomic scope" value="Eukaryota"/>
</dbReference>
<evidence type="ECO:0000256" key="2">
    <source>
        <dbReference type="ARBA" id="ARBA00012513"/>
    </source>
</evidence>
<dbReference type="AlphaFoldDB" id="A0A0E0DMJ2"/>
<evidence type="ECO:0000256" key="1">
    <source>
        <dbReference type="ARBA" id="ARBA00004479"/>
    </source>
</evidence>
<sequence length="73" mass="8207">MLRIFVILVSLLLSIHSPACSAATDTISAGEALLKDQKLVSRNGRFALGFFHPDTDSKFFPRHALKHCARRRR</sequence>